<dbReference type="InterPro" id="IPR021855">
    <property type="entry name" value="PAM68-like"/>
</dbReference>
<dbReference type="RefSeq" id="WP_015161266.1">
    <property type="nucleotide sequence ID" value="NC_019697.1"/>
</dbReference>
<dbReference type="PANTHER" id="PTHR34575:SF1">
    <property type="entry name" value="PROTEIN PAM68, CHLOROPLASTIC"/>
    <property type="match status" value="1"/>
</dbReference>
<evidence type="ECO:0000256" key="1">
    <source>
        <dbReference type="SAM" id="MobiDB-lite"/>
    </source>
</evidence>
<dbReference type="PANTHER" id="PTHR34575">
    <property type="entry name" value="PROTEIN PAM68, CHLOROPLASTIC"/>
    <property type="match status" value="1"/>
</dbReference>
<evidence type="ECO:0000256" key="2">
    <source>
        <dbReference type="SAM" id="Phobius"/>
    </source>
</evidence>
<dbReference type="AlphaFoldDB" id="K9UJ71"/>
<gene>
    <name evidence="3" type="ORF">Cha6605_4215</name>
</gene>
<dbReference type="Proteomes" id="UP000010366">
    <property type="component" value="Chromosome"/>
</dbReference>
<feature type="region of interest" description="Disordered" evidence="1">
    <location>
        <begin position="1"/>
        <end position="41"/>
    </location>
</feature>
<sequence length="158" mass="17456">MPEENSRQSVPFEPRKSKQRKPAAKKGTPIVKPKTASPAMAEQGSGYIPDVVSKRMIRRVLVFCGIPILMGMGIFLGSYWIIINHLFKVPNTVVLLTSMACLGLSVLGLSYGILSASWEEDSSSQGSLLGWQEFKINFGRMADAYRASKQMQSSIDRD</sequence>
<keyword evidence="2" id="KW-0812">Transmembrane</keyword>
<dbReference type="EMBL" id="CP003600">
    <property type="protein sequence ID" value="AFY95157.1"/>
    <property type="molecule type" value="Genomic_DNA"/>
</dbReference>
<keyword evidence="2" id="KW-1133">Transmembrane helix</keyword>
<accession>K9UJ71</accession>
<organism evidence="3 4">
    <name type="scientific">Chamaesiphon minutus (strain ATCC 27169 / PCC 6605)</name>
    <dbReference type="NCBI Taxonomy" id="1173020"/>
    <lineage>
        <taxon>Bacteria</taxon>
        <taxon>Bacillati</taxon>
        <taxon>Cyanobacteriota</taxon>
        <taxon>Cyanophyceae</taxon>
        <taxon>Gomontiellales</taxon>
        <taxon>Chamaesiphonaceae</taxon>
        <taxon>Chamaesiphon</taxon>
    </lineage>
</organism>
<evidence type="ECO:0008006" key="5">
    <source>
        <dbReference type="Google" id="ProtNLM"/>
    </source>
</evidence>
<dbReference type="OrthoDB" id="467509at2"/>
<dbReference type="STRING" id="1173020.Cha6605_4215"/>
<feature type="transmembrane region" description="Helical" evidence="2">
    <location>
        <begin position="94"/>
        <end position="114"/>
    </location>
</feature>
<evidence type="ECO:0000313" key="3">
    <source>
        <dbReference type="EMBL" id="AFY95157.1"/>
    </source>
</evidence>
<protein>
    <recommendedName>
        <fullName evidence="5">DUF3464 family protein</fullName>
    </recommendedName>
</protein>
<dbReference type="Pfam" id="PF11947">
    <property type="entry name" value="DUF3464"/>
    <property type="match status" value="1"/>
</dbReference>
<dbReference type="HOGENOM" id="CLU_099250_1_0_3"/>
<keyword evidence="2" id="KW-0472">Membrane</keyword>
<evidence type="ECO:0000313" key="4">
    <source>
        <dbReference type="Proteomes" id="UP000010366"/>
    </source>
</evidence>
<dbReference type="PATRIC" id="fig|1173020.3.peg.4833"/>
<proteinExistence type="predicted"/>
<name>K9UJ71_CHAP6</name>
<feature type="transmembrane region" description="Helical" evidence="2">
    <location>
        <begin position="60"/>
        <end position="82"/>
    </location>
</feature>
<reference evidence="3 4" key="1">
    <citation type="submission" date="2012-05" db="EMBL/GenBank/DDBJ databases">
        <title>Finished chromosome of genome of Chamaesiphon sp. PCC 6605.</title>
        <authorList>
            <consortium name="US DOE Joint Genome Institute"/>
            <person name="Gugger M."/>
            <person name="Coursin T."/>
            <person name="Rippka R."/>
            <person name="Tandeau De Marsac N."/>
            <person name="Huntemann M."/>
            <person name="Wei C.-L."/>
            <person name="Han J."/>
            <person name="Detter J.C."/>
            <person name="Han C."/>
            <person name="Tapia R."/>
            <person name="Chen A."/>
            <person name="Kyrpides N."/>
            <person name="Mavromatis K."/>
            <person name="Markowitz V."/>
            <person name="Szeto E."/>
            <person name="Ivanova N."/>
            <person name="Pagani I."/>
            <person name="Pati A."/>
            <person name="Goodwin L."/>
            <person name="Nordberg H.P."/>
            <person name="Cantor M.N."/>
            <person name="Hua S.X."/>
            <person name="Woyke T."/>
            <person name="Kerfeld C.A."/>
        </authorList>
    </citation>
    <scope>NUCLEOTIDE SEQUENCE [LARGE SCALE GENOMIC DNA]</scope>
    <source>
        <strain evidence="4">ATCC 27169 / PCC 6605</strain>
    </source>
</reference>
<dbReference type="KEGG" id="cmp:Cha6605_4215"/>
<dbReference type="eggNOG" id="ENOG50314X7">
    <property type="taxonomic scope" value="Bacteria"/>
</dbReference>
<keyword evidence="4" id="KW-1185">Reference proteome</keyword>